<dbReference type="Pfam" id="PF01476">
    <property type="entry name" value="LysM"/>
    <property type="match status" value="1"/>
</dbReference>
<sequence length="202" mass="23468">MRYRVKSGDTLYEIAQRFGTTVQTLIDLNDIQDPDMIEVGQIIIVPDRDIDRDIDRDFDEDFDRDVERRVEVRTKNFDYTVINGLLIVMFTNKDSYAPGENIKVTLVKTNITNSPVKLSYKSGQRIELVAYDSGRRIWTWSANRSFVQSTKVITLEPGQSLVYKEIWSPGAEIDEGVYRIQGWNVAKEISDYRLDVFVRIEE</sequence>
<dbReference type="Proteomes" id="UP000219573">
    <property type="component" value="Unassembled WGS sequence"/>
</dbReference>
<dbReference type="PROSITE" id="PS51782">
    <property type="entry name" value="LYSM"/>
    <property type="match status" value="1"/>
</dbReference>
<dbReference type="OrthoDB" id="1357684at2"/>
<dbReference type="InterPro" id="IPR018392">
    <property type="entry name" value="LysM"/>
</dbReference>
<dbReference type="PANTHER" id="PTHR33734:SF22">
    <property type="entry name" value="MEMBRANE-BOUND LYTIC MUREIN TRANSGLYCOSYLASE D"/>
    <property type="match status" value="1"/>
</dbReference>
<dbReference type="STRING" id="1413210.U472_01215"/>
<feature type="domain" description="LysM" evidence="1">
    <location>
        <begin position="1"/>
        <end position="45"/>
    </location>
</feature>
<dbReference type="PANTHER" id="PTHR33734">
    <property type="entry name" value="LYSM DOMAIN-CONTAINING GPI-ANCHORED PROTEIN 2"/>
    <property type="match status" value="1"/>
</dbReference>
<evidence type="ECO:0000259" key="1">
    <source>
        <dbReference type="PROSITE" id="PS51782"/>
    </source>
</evidence>
<dbReference type="SUPFAM" id="SSF54106">
    <property type="entry name" value="LysM domain"/>
    <property type="match status" value="1"/>
</dbReference>
<dbReference type="InterPro" id="IPR020481">
    <property type="entry name" value="Intracell_prot_inh_BsuPI"/>
</dbReference>
<dbReference type="RefSeq" id="WP_097016715.1">
    <property type="nucleotide sequence ID" value="NZ_OBDZ01000004.1"/>
</dbReference>
<proteinExistence type="predicted"/>
<dbReference type="EMBL" id="OBDZ01000004">
    <property type="protein sequence ID" value="SNY17052.1"/>
    <property type="molecule type" value="Genomic_DNA"/>
</dbReference>
<dbReference type="Pfam" id="PF12690">
    <property type="entry name" value="BsuPI"/>
    <property type="match status" value="1"/>
</dbReference>
<gene>
    <name evidence="2" type="ORF">SAMN06265827_10466</name>
</gene>
<dbReference type="AlphaFoldDB" id="A0A285G0E4"/>
<dbReference type="GO" id="GO:0008932">
    <property type="term" value="F:lytic endotransglycosylase activity"/>
    <property type="evidence" value="ECO:0007669"/>
    <property type="project" value="TreeGrafter"/>
</dbReference>
<reference evidence="3" key="1">
    <citation type="submission" date="2017-09" db="EMBL/GenBank/DDBJ databases">
        <authorList>
            <person name="Varghese N."/>
            <person name="Submissions S."/>
        </authorList>
    </citation>
    <scope>NUCLEOTIDE SEQUENCE [LARGE SCALE GENOMIC DNA]</scope>
    <source>
        <strain evidence="3">MSL47</strain>
    </source>
</reference>
<keyword evidence="3" id="KW-1185">Reference proteome</keyword>
<dbReference type="Gene3D" id="2.60.40.2360">
    <property type="entry name" value="Intracellular proteinase inhibitor BsuPI"/>
    <property type="match status" value="1"/>
</dbReference>
<accession>A0A285G0E4</accession>
<evidence type="ECO:0000313" key="3">
    <source>
        <dbReference type="Proteomes" id="UP000219573"/>
    </source>
</evidence>
<dbReference type="InterPro" id="IPR038144">
    <property type="entry name" value="IPI"/>
</dbReference>
<organism evidence="2 3">
    <name type="scientific">Orenia metallireducens</name>
    <dbReference type="NCBI Taxonomy" id="1413210"/>
    <lineage>
        <taxon>Bacteria</taxon>
        <taxon>Bacillati</taxon>
        <taxon>Bacillota</taxon>
        <taxon>Clostridia</taxon>
        <taxon>Halanaerobiales</taxon>
        <taxon>Halobacteroidaceae</taxon>
        <taxon>Orenia</taxon>
    </lineage>
</organism>
<dbReference type="CDD" id="cd00118">
    <property type="entry name" value="LysM"/>
    <property type="match status" value="1"/>
</dbReference>
<evidence type="ECO:0000313" key="2">
    <source>
        <dbReference type="EMBL" id="SNY17052.1"/>
    </source>
</evidence>
<dbReference type="InterPro" id="IPR036779">
    <property type="entry name" value="LysM_dom_sf"/>
</dbReference>
<dbReference type="SMART" id="SM00257">
    <property type="entry name" value="LysM"/>
    <property type="match status" value="1"/>
</dbReference>
<dbReference type="Gene3D" id="3.10.350.10">
    <property type="entry name" value="LysM domain"/>
    <property type="match status" value="1"/>
</dbReference>
<name>A0A285G0E4_9FIRM</name>
<protein>
    <submittedName>
        <fullName evidence="2">LysM domain-containing protein</fullName>
    </submittedName>
</protein>